<keyword evidence="7" id="KW-1185">Reference proteome</keyword>
<name>A0AAV8W1F8_9CUCU</name>
<comment type="similarity">
    <text evidence="3">Belongs to the UTP5 family.</text>
</comment>
<evidence type="ECO:0000256" key="3">
    <source>
        <dbReference type="ARBA" id="ARBA00038335"/>
    </source>
</evidence>
<dbReference type="InterPro" id="IPR036322">
    <property type="entry name" value="WD40_repeat_dom_sf"/>
</dbReference>
<accession>A0AAV8W1F8</accession>
<dbReference type="SMART" id="SM00320">
    <property type="entry name" value="WD40"/>
    <property type="match status" value="4"/>
</dbReference>
<dbReference type="InterPro" id="IPR007148">
    <property type="entry name" value="SSU_processome_Utp12"/>
</dbReference>
<proteinExistence type="inferred from homology"/>
<dbReference type="InterPro" id="IPR015943">
    <property type="entry name" value="WD40/YVTN_repeat-like_dom_sf"/>
</dbReference>
<feature type="domain" description="Small-subunit processome Utp12" evidence="5">
    <location>
        <begin position="434"/>
        <end position="536"/>
    </location>
</feature>
<dbReference type="AlphaFoldDB" id="A0AAV8W1F8"/>
<dbReference type="PROSITE" id="PS50082">
    <property type="entry name" value="WD_REPEATS_2"/>
    <property type="match status" value="1"/>
</dbReference>
<evidence type="ECO:0000313" key="6">
    <source>
        <dbReference type="EMBL" id="KAJ8920002.1"/>
    </source>
</evidence>
<dbReference type="InterPro" id="IPR001680">
    <property type="entry name" value="WD40_rpt"/>
</dbReference>
<feature type="non-terminal residue" evidence="6">
    <location>
        <position position="1"/>
    </location>
</feature>
<comment type="subcellular location">
    <subcellularLocation>
        <location evidence="1">Nucleus</location>
    </subcellularLocation>
</comment>
<evidence type="ECO:0000256" key="4">
    <source>
        <dbReference type="PROSITE-ProRule" id="PRU00221"/>
    </source>
</evidence>
<keyword evidence="4" id="KW-0853">WD repeat</keyword>
<evidence type="ECO:0000256" key="1">
    <source>
        <dbReference type="ARBA" id="ARBA00004123"/>
    </source>
</evidence>
<feature type="repeat" description="WD" evidence="4">
    <location>
        <begin position="1"/>
        <end position="37"/>
    </location>
</feature>
<evidence type="ECO:0000259" key="5">
    <source>
        <dbReference type="Pfam" id="PF04003"/>
    </source>
</evidence>
<gene>
    <name evidence="6" type="ORF">NQ315_006532</name>
</gene>
<protein>
    <recommendedName>
        <fullName evidence="5">Small-subunit processome Utp12 domain-containing protein</fullName>
    </recommendedName>
</protein>
<evidence type="ECO:0000256" key="2">
    <source>
        <dbReference type="ARBA" id="ARBA00023242"/>
    </source>
</evidence>
<dbReference type="Pfam" id="PF00400">
    <property type="entry name" value="WD40"/>
    <property type="match status" value="1"/>
</dbReference>
<dbReference type="SUPFAM" id="SSF50978">
    <property type="entry name" value="WD40 repeat-like"/>
    <property type="match status" value="1"/>
</dbReference>
<dbReference type="GO" id="GO:0005730">
    <property type="term" value="C:nucleolus"/>
    <property type="evidence" value="ECO:0007669"/>
    <property type="project" value="TreeGrafter"/>
</dbReference>
<dbReference type="GO" id="GO:0000462">
    <property type="term" value="P:maturation of SSU-rRNA from tricistronic rRNA transcript (SSU-rRNA, 5.8S rRNA, LSU-rRNA)"/>
    <property type="evidence" value="ECO:0007669"/>
    <property type="project" value="TreeGrafter"/>
</dbReference>
<dbReference type="Proteomes" id="UP001159042">
    <property type="component" value="Unassembled WGS sequence"/>
</dbReference>
<dbReference type="PANTHER" id="PTHR44267:SF1">
    <property type="entry name" value="WD REPEAT-CONTAINING PROTEIN 43"/>
    <property type="match status" value="1"/>
</dbReference>
<keyword evidence="2" id="KW-0539">Nucleus</keyword>
<dbReference type="Gene3D" id="2.130.10.10">
    <property type="entry name" value="YVTN repeat-like/Quinoprotein amine dehydrogenase"/>
    <property type="match status" value="2"/>
</dbReference>
<dbReference type="EMBL" id="JANEYG010000016">
    <property type="protein sequence ID" value="KAJ8920002.1"/>
    <property type="molecule type" value="Genomic_DNA"/>
</dbReference>
<organism evidence="6 7">
    <name type="scientific">Exocentrus adspersus</name>
    <dbReference type="NCBI Taxonomy" id="1586481"/>
    <lineage>
        <taxon>Eukaryota</taxon>
        <taxon>Metazoa</taxon>
        <taxon>Ecdysozoa</taxon>
        <taxon>Arthropoda</taxon>
        <taxon>Hexapoda</taxon>
        <taxon>Insecta</taxon>
        <taxon>Pterygota</taxon>
        <taxon>Neoptera</taxon>
        <taxon>Endopterygota</taxon>
        <taxon>Coleoptera</taxon>
        <taxon>Polyphaga</taxon>
        <taxon>Cucujiformia</taxon>
        <taxon>Chrysomeloidea</taxon>
        <taxon>Cerambycidae</taxon>
        <taxon>Lamiinae</taxon>
        <taxon>Acanthocinini</taxon>
        <taxon>Exocentrus</taxon>
    </lineage>
</organism>
<sequence length="578" mass="64071">SRTMALQFSKDGKYFAFISTDGKLKVWDTVSNSFEQEFTPDFHLTSPCTCLHFVPSETAKKALEFQEASPRKKKRRESVSNRTPNIILGSTSGLLFLYSISSASLECTINSHTSQPISCLSTVDSESVYSGADQDILLWSLQKQKLLQKWKGGNEKITSVLAIPDNNQILTASKSIKLWDVDAKEVLQVFTGHSSDVIFLQYVNPRRSEDAYFISGSKGDRLLSCWSLNSNNKNAVANFLMEDIVQNVSVNVAGDGSTNLAATVRSGVVHVYCHTLNGKCNKPFKPKTTLQVVSDTGQSNETVTPIRIMGVIYRDDETLCIGYGTEIILTFENIEVSAYKKVQCLVRKDPRTQSVSKENQVLKTQSPIVNDSVQYLSLNTSSVGTVKRKSGGAVEIPMEKRLENLTLNKVDGASAVPKADNMAQLLIQGLHSKDRDILRTVLYRKDDTVVRNTVKRLPVTVLIPLIQELTHFIHGKTLSSQIGCLWLKHILQVHASMLMSNPELQELLGPVLGSIESRLTLLTPLHRLKGRLSLLVSQVSGSNSNNSLQGVDENEEPLLIFDDKDSSESDYEDVDINK</sequence>
<dbReference type="Pfam" id="PF04003">
    <property type="entry name" value="Utp12"/>
    <property type="match status" value="1"/>
</dbReference>
<comment type="caution">
    <text evidence="6">The sequence shown here is derived from an EMBL/GenBank/DDBJ whole genome shotgun (WGS) entry which is preliminary data.</text>
</comment>
<reference evidence="6 7" key="1">
    <citation type="journal article" date="2023" name="Insect Mol. Biol.">
        <title>Genome sequencing provides insights into the evolution of gene families encoding plant cell wall-degrading enzymes in longhorned beetles.</title>
        <authorList>
            <person name="Shin N.R."/>
            <person name="Okamura Y."/>
            <person name="Kirsch R."/>
            <person name="Pauchet Y."/>
        </authorList>
    </citation>
    <scope>NUCLEOTIDE SEQUENCE [LARGE SCALE GENOMIC DNA]</scope>
    <source>
        <strain evidence="6">EAD_L_NR</strain>
    </source>
</reference>
<evidence type="ECO:0000313" key="7">
    <source>
        <dbReference type="Proteomes" id="UP001159042"/>
    </source>
</evidence>
<dbReference type="PANTHER" id="PTHR44267">
    <property type="entry name" value="WD REPEAT-CONTAINING PROTEIN 43"/>
    <property type="match status" value="1"/>
</dbReference>
<dbReference type="InterPro" id="IPR052414">
    <property type="entry name" value="U3_snoRNA-assoc_WDR"/>
</dbReference>